<proteinExistence type="predicted"/>
<protein>
    <submittedName>
        <fullName evidence="1">Uncharacterized protein</fullName>
    </submittedName>
</protein>
<dbReference type="EMBL" id="JAAXLS010000015">
    <property type="protein sequence ID" value="NKQ55543.1"/>
    <property type="molecule type" value="Genomic_DNA"/>
</dbReference>
<dbReference type="Proteomes" id="UP000715441">
    <property type="component" value="Unassembled WGS sequence"/>
</dbReference>
<evidence type="ECO:0000313" key="2">
    <source>
        <dbReference type="Proteomes" id="UP000715441"/>
    </source>
</evidence>
<comment type="caution">
    <text evidence="1">The sequence shown here is derived from an EMBL/GenBank/DDBJ whole genome shotgun (WGS) entry which is preliminary data.</text>
</comment>
<sequence length="102" mass="10912">MRAVSRLVTIEAALARVGAVVLPDLAPVSPGPDTVAEALARTARPHAVEAALGAIPLRGVREHLRVLRDSRPDEFELVRSFVLAAYLACPATWRVPGPGTRR</sequence>
<name>A0ABX1J705_9PSEU</name>
<evidence type="ECO:0000313" key="1">
    <source>
        <dbReference type="EMBL" id="NKQ55543.1"/>
    </source>
</evidence>
<organism evidence="1 2">
    <name type="scientific">Amycolatopsis acididurans</name>
    <dbReference type="NCBI Taxonomy" id="2724524"/>
    <lineage>
        <taxon>Bacteria</taxon>
        <taxon>Bacillati</taxon>
        <taxon>Actinomycetota</taxon>
        <taxon>Actinomycetes</taxon>
        <taxon>Pseudonocardiales</taxon>
        <taxon>Pseudonocardiaceae</taxon>
        <taxon>Amycolatopsis</taxon>
    </lineage>
</organism>
<dbReference type="RefSeq" id="WP_168518585.1">
    <property type="nucleotide sequence ID" value="NZ_JAAXLS010000015.1"/>
</dbReference>
<reference evidence="1 2" key="1">
    <citation type="submission" date="2020-04" db="EMBL/GenBank/DDBJ databases">
        <title>Novel species.</title>
        <authorList>
            <person name="Teo W.F.A."/>
            <person name="Lipun K."/>
            <person name="Srisuk N."/>
            <person name="Duangmal K."/>
        </authorList>
    </citation>
    <scope>NUCLEOTIDE SEQUENCE [LARGE SCALE GENOMIC DNA]</scope>
    <source>
        <strain evidence="1 2">K13G38</strain>
    </source>
</reference>
<keyword evidence="2" id="KW-1185">Reference proteome</keyword>
<accession>A0ABX1J705</accession>
<gene>
    <name evidence="1" type="ORF">HFP15_21910</name>
</gene>